<evidence type="ECO:0000313" key="9">
    <source>
        <dbReference type="Proteomes" id="UP000184204"/>
    </source>
</evidence>
<reference evidence="8" key="2">
    <citation type="submission" date="2016-01" db="EMBL/GenBank/DDBJ databases">
        <authorList>
            <person name="Poehlein A."/>
            <person name="Schlien K."/>
            <person name="Gottschalk G."/>
            <person name="Buckel W."/>
            <person name="Daniel R."/>
        </authorList>
    </citation>
    <scope>NUCLEOTIDE SEQUENCE [LARGE SCALE GENOMIC DNA]</scope>
    <source>
        <strain evidence="8">X2</strain>
    </source>
</reference>
<name>A0A110A6M0_ANAPI</name>
<reference evidence="7" key="3">
    <citation type="submission" date="2016-11" db="EMBL/GenBank/DDBJ databases">
        <authorList>
            <person name="Varghese N."/>
            <person name="Submissions S."/>
        </authorList>
    </citation>
    <scope>NUCLEOTIDE SEQUENCE</scope>
    <source>
        <strain evidence="7">DSM 1682</strain>
    </source>
</reference>
<evidence type="ECO:0000259" key="5">
    <source>
        <dbReference type="PROSITE" id="PS51764"/>
    </source>
</evidence>
<evidence type="ECO:0000313" key="8">
    <source>
        <dbReference type="Proteomes" id="UP000068026"/>
    </source>
</evidence>
<dbReference type="OrthoDB" id="9802773at2"/>
<dbReference type="RefSeq" id="WP_066046744.1">
    <property type="nucleotide sequence ID" value="NZ_CP014223.1"/>
</dbReference>
<evidence type="ECO:0000256" key="4">
    <source>
        <dbReference type="PROSITE-ProRule" id="PRU01100"/>
    </source>
</evidence>
<keyword evidence="3 4" id="KW-0326">Glycosidase</keyword>
<feature type="active site" description="Proton donor" evidence="4">
    <location>
        <position position="250"/>
    </location>
</feature>
<evidence type="ECO:0000313" key="6">
    <source>
        <dbReference type="EMBL" id="AMJ39775.1"/>
    </source>
</evidence>
<dbReference type="AlphaFoldDB" id="A0A110A6M0"/>
<dbReference type="GO" id="GO:0016985">
    <property type="term" value="F:mannan endo-1,4-beta-mannosidase activity"/>
    <property type="evidence" value="ECO:0007669"/>
    <property type="project" value="InterPro"/>
</dbReference>
<protein>
    <submittedName>
        <fullName evidence="7">Glycosyl hydrolase family 26</fullName>
    </submittedName>
</protein>
<evidence type="ECO:0000313" key="7">
    <source>
        <dbReference type="EMBL" id="SHE28729.1"/>
    </source>
</evidence>
<feature type="active site" description="Nucleophile" evidence="4">
    <location>
        <position position="365"/>
    </location>
</feature>
<organism evidence="7 9">
    <name type="scientific">Anaerotignum propionicum DSM 1682</name>
    <dbReference type="NCBI Taxonomy" id="991789"/>
    <lineage>
        <taxon>Bacteria</taxon>
        <taxon>Bacillati</taxon>
        <taxon>Bacillota</taxon>
        <taxon>Clostridia</taxon>
        <taxon>Lachnospirales</taxon>
        <taxon>Anaerotignaceae</taxon>
        <taxon>Anaerotignum</taxon>
    </lineage>
</organism>
<dbReference type="GO" id="GO:0006080">
    <property type="term" value="P:substituted mannan metabolic process"/>
    <property type="evidence" value="ECO:0007669"/>
    <property type="project" value="InterPro"/>
</dbReference>
<dbReference type="KEGG" id="cpro:CPRO_01510"/>
<feature type="domain" description="GH26" evidence="5">
    <location>
        <begin position="128"/>
        <end position="431"/>
    </location>
</feature>
<dbReference type="InterPro" id="IPR000805">
    <property type="entry name" value="Glyco_hydro_26"/>
</dbReference>
<reference evidence="9" key="4">
    <citation type="submission" date="2016-11" db="EMBL/GenBank/DDBJ databases">
        <authorList>
            <person name="Jaros S."/>
            <person name="Januszkiewicz K."/>
            <person name="Wedrychowicz H."/>
        </authorList>
    </citation>
    <scope>NUCLEOTIDE SEQUENCE [LARGE SCALE GENOMIC DNA]</scope>
    <source>
        <strain evidence="9">DSM 1682</strain>
    </source>
</reference>
<dbReference type="Proteomes" id="UP000184204">
    <property type="component" value="Unassembled WGS sequence"/>
</dbReference>
<evidence type="ECO:0000256" key="2">
    <source>
        <dbReference type="ARBA" id="ARBA00022801"/>
    </source>
</evidence>
<keyword evidence="2 4" id="KW-0378">Hydrolase</keyword>
<dbReference type="SUPFAM" id="SSF51445">
    <property type="entry name" value="(Trans)glycosidases"/>
    <property type="match status" value="1"/>
</dbReference>
<dbReference type="Proteomes" id="UP000068026">
    <property type="component" value="Chromosome"/>
</dbReference>
<dbReference type="Gene3D" id="3.20.20.80">
    <property type="entry name" value="Glycosidases"/>
    <property type="match status" value="1"/>
</dbReference>
<dbReference type="InterPro" id="IPR022790">
    <property type="entry name" value="GH26_dom"/>
</dbReference>
<dbReference type="PANTHER" id="PTHR40079:SF4">
    <property type="entry name" value="GH26 DOMAIN-CONTAINING PROTEIN-RELATED"/>
    <property type="match status" value="1"/>
</dbReference>
<dbReference type="PROSITE" id="PS51764">
    <property type="entry name" value="GH26"/>
    <property type="match status" value="1"/>
</dbReference>
<gene>
    <name evidence="6" type="ORF">CPRO_01510</name>
    <name evidence="7" type="ORF">SAMN02745151_00202</name>
</gene>
<dbReference type="PANTHER" id="PTHR40079">
    <property type="entry name" value="MANNAN ENDO-1,4-BETA-MANNOSIDASE E-RELATED"/>
    <property type="match status" value="1"/>
</dbReference>
<accession>A0A110A6M0</accession>
<dbReference type="Pfam" id="PF02156">
    <property type="entry name" value="Glyco_hydro_26"/>
    <property type="match status" value="1"/>
</dbReference>
<evidence type="ECO:0000256" key="1">
    <source>
        <dbReference type="ARBA" id="ARBA00007754"/>
    </source>
</evidence>
<dbReference type="EMBL" id="CP014223">
    <property type="protein sequence ID" value="AMJ39775.1"/>
    <property type="molecule type" value="Genomic_DNA"/>
</dbReference>
<comment type="similarity">
    <text evidence="1 4">Belongs to the glycosyl hydrolase 26 family.</text>
</comment>
<sequence>MRFNVRKNLHMILLSILVSSLFSVCTFGAIPSPYWKVQQPFITARDSGNNADIIKYGKEIVAIFKDKPMDKNKAEILYTTYEAMYKSYENTADYGNAIEILKAQIPYGEYLGYADGVKLAKERINKINPMTQVYAVTQNTASIPFYGMKNEPKSGTYFGRVYSSGGVATMENETAVSFYFECLQDNLEDFDYMLRPYADGTRLIHIAMNMPGENDSLKLIMQPTSDAYLKETMEYLKSLDAPVLLRIGGEMNVWQNLGDSSLYKQAYIKIANIARQTAPNVALVFSPNDVSNWNVDIADYYPGDNYVDWVGVSLYTNKYRNPQNPLVGKDFEEMYYGNGAYANPLTRLKNIVDRYGSKKPIIITECGIGYGINGKSLDLNSFAKERIQMLYTYANMLYPQVKGIIYFDVDLGSSNKYLYSLSNNKQMMNQYQASVENNESFILQMGVSPKAYVKAGSYQDNLPVIELATYCILPRDVPVTVEYSLDGKKVTSEGKIPYTCNLDASAVSTGIHELKVVIKATNGYNKIKAYTLTKHENNLVNIKEK</sequence>
<dbReference type="EMBL" id="FQUA01000001">
    <property type="protein sequence ID" value="SHE28729.1"/>
    <property type="molecule type" value="Genomic_DNA"/>
</dbReference>
<proteinExistence type="inferred from homology"/>
<keyword evidence="8" id="KW-1185">Reference proteome</keyword>
<evidence type="ECO:0000256" key="3">
    <source>
        <dbReference type="ARBA" id="ARBA00023295"/>
    </source>
</evidence>
<dbReference type="InterPro" id="IPR017853">
    <property type="entry name" value="GH"/>
</dbReference>
<reference evidence="6 8" key="1">
    <citation type="journal article" date="2016" name="Genome Announc.">
        <title>Complete Genome Sequence of the Amino Acid-Fermenting Clostridium propionicum X2 (DSM 1682).</title>
        <authorList>
            <person name="Poehlein A."/>
            <person name="Schlien K."/>
            <person name="Chowdhury N.P."/>
            <person name="Gottschalk G."/>
            <person name="Buckel W."/>
            <person name="Daniel R."/>
        </authorList>
    </citation>
    <scope>NUCLEOTIDE SEQUENCE [LARGE SCALE GENOMIC DNA]</scope>
    <source>
        <strain evidence="6 8">X2</strain>
    </source>
</reference>